<evidence type="ECO:0000256" key="5">
    <source>
        <dbReference type="ARBA" id="ARBA00023136"/>
    </source>
</evidence>
<protein>
    <submittedName>
        <fullName evidence="7">Ribose import permease protein RbsC</fullName>
    </submittedName>
</protein>
<sequence>MKAGISTRGTGFEFNALVVTLLGGASIDGGVGSVLGMVIGALILGVVSSAAYGLLLRPEWQFILKAIVTFLAIIAQRYLLDQRNK</sequence>
<dbReference type="PANTHER" id="PTHR32196">
    <property type="entry name" value="ABC TRANSPORTER PERMEASE PROTEIN YPHD-RELATED-RELATED"/>
    <property type="match status" value="1"/>
</dbReference>
<evidence type="ECO:0000313" key="7">
    <source>
        <dbReference type="EMBL" id="MPN47948.1"/>
    </source>
</evidence>
<evidence type="ECO:0000256" key="2">
    <source>
        <dbReference type="ARBA" id="ARBA00022475"/>
    </source>
</evidence>
<keyword evidence="5 6" id="KW-0472">Membrane</keyword>
<dbReference type="GO" id="GO:0005886">
    <property type="term" value="C:plasma membrane"/>
    <property type="evidence" value="ECO:0007669"/>
    <property type="project" value="UniProtKB-SubCell"/>
</dbReference>
<keyword evidence="2" id="KW-1003">Cell membrane</keyword>
<accession>A0A645I9M3</accession>
<keyword evidence="3 6" id="KW-0812">Transmembrane</keyword>
<comment type="caution">
    <text evidence="7">The sequence shown here is derived from an EMBL/GenBank/DDBJ whole genome shotgun (WGS) entry which is preliminary data.</text>
</comment>
<proteinExistence type="predicted"/>
<name>A0A645I9M3_9ZZZZ</name>
<evidence type="ECO:0000256" key="6">
    <source>
        <dbReference type="SAM" id="Phobius"/>
    </source>
</evidence>
<comment type="subcellular location">
    <subcellularLocation>
        <location evidence="1">Cell membrane</location>
        <topology evidence="1">Multi-pass membrane protein</topology>
    </subcellularLocation>
</comment>
<gene>
    <name evidence="7" type="primary">rbsC_73</name>
    <name evidence="7" type="ORF">SDC9_195552</name>
</gene>
<dbReference type="Pfam" id="PF02653">
    <property type="entry name" value="BPD_transp_2"/>
    <property type="match status" value="1"/>
</dbReference>
<dbReference type="InterPro" id="IPR001851">
    <property type="entry name" value="ABC_transp_permease"/>
</dbReference>
<keyword evidence="4 6" id="KW-1133">Transmembrane helix</keyword>
<reference evidence="7" key="1">
    <citation type="submission" date="2019-08" db="EMBL/GenBank/DDBJ databases">
        <authorList>
            <person name="Kucharzyk K."/>
            <person name="Murdoch R.W."/>
            <person name="Higgins S."/>
            <person name="Loffler F."/>
        </authorList>
    </citation>
    <scope>NUCLEOTIDE SEQUENCE</scope>
</reference>
<evidence type="ECO:0000256" key="3">
    <source>
        <dbReference type="ARBA" id="ARBA00022692"/>
    </source>
</evidence>
<dbReference type="GO" id="GO:0022857">
    <property type="term" value="F:transmembrane transporter activity"/>
    <property type="evidence" value="ECO:0007669"/>
    <property type="project" value="InterPro"/>
</dbReference>
<dbReference type="AlphaFoldDB" id="A0A645I9M3"/>
<feature type="transmembrane region" description="Helical" evidence="6">
    <location>
        <begin position="62"/>
        <end position="80"/>
    </location>
</feature>
<dbReference type="EMBL" id="VSSQ01109841">
    <property type="protein sequence ID" value="MPN47948.1"/>
    <property type="molecule type" value="Genomic_DNA"/>
</dbReference>
<evidence type="ECO:0000256" key="1">
    <source>
        <dbReference type="ARBA" id="ARBA00004651"/>
    </source>
</evidence>
<evidence type="ECO:0000256" key="4">
    <source>
        <dbReference type="ARBA" id="ARBA00022989"/>
    </source>
</evidence>
<organism evidence="7">
    <name type="scientific">bioreactor metagenome</name>
    <dbReference type="NCBI Taxonomy" id="1076179"/>
    <lineage>
        <taxon>unclassified sequences</taxon>
        <taxon>metagenomes</taxon>
        <taxon>ecological metagenomes</taxon>
    </lineage>
</organism>